<dbReference type="AlphaFoldDB" id="A0A8S0T3S5"/>
<organism evidence="2 3">
    <name type="scientific">Olea europaea subsp. europaea</name>
    <dbReference type="NCBI Taxonomy" id="158383"/>
    <lineage>
        <taxon>Eukaryota</taxon>
        <taxon>Viridiplantae</taxon>
        <taxon>Streptophyta</taxon>
        <taxon>Embryophyta</taxon>
        <taxon>Tracheophyta</taxon>
        <taxon>Spermatophyta</taxon>
        <taxon>Magnoliopsida</taxon>
        <taxon>eudicotyledons</taxon>
        <taxon>Gunneridae</taxon>
        <taxon>Pentapetalae</taxon>
        <taxon>asterids</taxon>
        <taxon>lamiids</taxon>
        <taxon>Lamiales</taxon>
        <taxon>Oleaceae</taxon>
        <taxon>Oleeae</taxon>
        <taxon>Olea</taxon>
    </lineage>
</organism>
<evidence type="ECO:0000313" key="3">
    <source>
        <dbReference type="Proteomes" id="UP000594638"/>
    </source>
</evidence>
<protein>
    <submittedName>
        <fullName evidence="2">Uncharacterized protein</fullName>
    </submittedName>
</protein>
<evidence type="ECO:0000313" key="2">
    <source>
        <dbReference type="EMBL" id="CAA2999667.1"/>
    </source>
</evidence>
<evidence type="ECO:0000256" key="1">
    <source>
        <dbReference type="SAM" id="MobiDB-lite"/>
    </source>
</evidence>
<dbReference type="Gramene" id="OE9A054285T1">
    <property type="protein sequence ID" value="OE9A054285C1"/>
    <property type="gene ID" value="OE9A054285"/>
</dbReference>
<dbReference type="PANTHER" id="PTHR35122:SF2">
    <property type="entry name" value="OS04G0598000 PROTEIN"/>
    <property type="match status" value="1"/>
</dbReference>
<dbReference type="Proteomes" id="UP000594638">
    <property type="component" value="Unassembled WGS sequence"/>
</dbReference>
<dbReference type="Pfam" id="PF22272">
    <property type="entry name" value="LEA_3b"/>
    <property type="match status" value="1"/>
</dbReference>
<dbReference type="PANTHER" id="PTHR35122">
    <property type="entry name" value="OSJNBA0093F12.14 PROTEIN"/>
    <property type="match status" value="1"/>
</dbReference>
<reference evidence="2 3" key="1">
    <citation type="submission" date="2019-12" db="EMBL/GenBank/DDBJ databases">
        <authorList>
            <person name="Alioto T."/>
            <person name="Alioto T."/>
            <person name="Gomez Garrido J."/>
        </authorList>
    </citation>
    <scope>NUCLEOTIDE SEQUENCE [LARGE SCALE GENOMIC DNA]</scope>
</reference>
<keyword evidence="3" id="KW-1185">Reference proteome</keyword>
<gene>
    <name evidence="2" type="ORF">OLEA9_A054285</name>
</gene>
<sequence>MAVNLQSRRLASFAKRFLSPITPPSSRLIPSYPLTRGVHVSVYSKNVEENVVEENAQPAAVPDDVISPLSDEYWEPHPETGVFGPATDNDKSAMGGEPLSANGDSVLEKKAFFRPLEDLEVPPPELRGGIEDGSTIDKA</sequence>
<comment type="caution">
    <text evidence="2">The sequence shown here is derived from an EMBL/GenBank/DDBJ whole genome shotgun (WGS) entry which is preliminary data.</text>
</comment>
<feature type="region of interest" description="Disordered" evidence="1">
    <location>
        <begin position="61"/>
        <end position="101"/>
    </location>
</feature>
<accession>A0A8S0T3S5</accession>
<name>A0A8S0T3S5_OLEEU</name>
<dbReference type="EMBL" id="CACTIH010005644">
    <property type="protein sequence ID" value="CAA2999667.1"/>
    <property type="molecule type" value="Genomic_DNA"/>
</dbReference>
<dbReference type="OrthoDB" id="606645at2759"/>
<dbReference type="InterPro" id="IPR039291">
    <property type="entry name" value="At5g17165-like"/>
</dbReference>
<proteinExistence type="predicted"/>
<feature type="region of interest" description="Disordered" evidence="1">
    <location>
        <begin position="118"/>
        <end position="139"/>
    </location>
</feature>